<gene>
    <name evidence="2" type="primary">gcvT</name>
    <name evidence="2" type="ORF">CROST_012170</name>
</gene>
<dbReference type="GO" id="GO:0004047">
    <property type="term" value="F:aminomethyltransferase activity"/>
    <property type="evidence" value="ECO:0007669"/>
    <property type="project" value="UniProtKB-EC"/>
</dbReference>
<evidence type="ECO:0000259" key="1">
    <source>
        <dbReference type="Pfam" id="PF01571"/>
    </source>
</evidence>
<sequence length="366" mass="41288">MKESILKSVYGQDVKLMEVCGYEVAEAFSDYKSEYEAIRKNIGLVDYSNFGIFKVSGEDAKDFIQKLTTRDFEYLAPEKARTALVLDEDANVISLVHVFNLETYYYVLTDIQHIEKTNSWFTKHIFGDVSVELLTGKISAISIEGPKSWQIAQNFLPYDISAFAFMNAIEVTYENQKIVLSRFGFTGEYGYFFFAPAEISKNLWNKILELGTDKGIIPCGMSVISSCMLEVRQPDINTEIVEGSNLFETRLQWLIDFTKEEYIGHDAIMKMMDESPKSGVVGFSVSLDAKVEKGDSVYVDEDVIGKIICTYESCSLNKKLGLVLLENKFVAVGLVLDVRGKSGENVQINTLSSPYIIPESWLIKMV</sequence>
<dbReference type="SUPFAM" id="SSF103025">
    <property type="entry name" value="Folate-binding domain"/>
    <property type="match status" value="1"/>
</dbReference>
<dbReference type="Pfam" id="PF01571">
    <property type="entry name" value="GCV_T"/>
    <property type="match status" value="1"/>
</dbReference>
<dbReference type="InterPro" id="IPR028896">
    <property type="entry name" value="GcvT/YgfZ/DmdA"/>
</dbReference>
<dbReference type="EC" id="2.1.2.10" evidence="2"/>
<dbReference type="PANTHER" id="PTHR43757">
    <property type="entry name" value="AMINOMETHYLTRANSFERASE"/>
    <property type="match status" value="1"/>
</dbReference>
<dbReference type="STRING" id="84029.CROST_42340"/>
<dbReference type="EMBL" id="CP096983">
    <property type="protein sequence ID" value="URZ10507.1"/>
    <property type="molecule type" value="Genomic_DNA"/>
</dbReference>
<dbReference type="Proteomes" id="UP000190951">
    <property type="component" value="Chromosome"/>
</dbReference>
<organism evidence="2 3">
    <name type="scientific">Clostridium felsineum</name>
    <dbReference type="NCBI Taxonomy" id="36839"/>
    <lineage>
        <taxon>Bacteria</taxon>
        <taxon>Bacillati</taxon>
        <taxon>Bacillota</taxon>
        <taxon>Clostridia</taxon>
        <taxon>Eubacteriales</taxon>
        <taxon>Clostridiaceae</taxon>
        <taxon>Clostridium</taxon>
    </lineage>
</organism>
<dbReference type="PIRSF" id="PIRSF006487">
    <property type="entry name" value="GcvT"/>
    <property type="match status" value="1"/>
</dbReference>
<dbReference type="InterPro" id="IPR027266">
    <property type="entry name" value="TrmE/GcvT-like"/>
</dbReference>
<proteinExistence type="predicted"/>
<name>A0A1S8KY57_9CLOT</name>
<accession>A0A1S8KY57</accession>
<protein>
    <submittedName>
        <fullName evidence="2">Aminomethyltransferase</fullName>
        <ecNumber evidence="2">2.1.2.10</ecNumber>
    </submittedName>
</protein>
<evidence type="ECO:0000313" key="3">
    <source>
        <dbReference type="Proteomes" id="UP000190951"/>
    </source>
</evidence>
<dbReference type="InterPro" id="IPR006222">
    <property type="entry name" value="GCVT_N"/>
</dbReference>
<feature type="domain" description="GCVT N-terminal" evidence="1">
    <location>
        <begin position="12"/>
        <end position="259"/>
    </location>
</feature>
<dbReference type="RefSeq" id="WP_077835552.1">
    <property type="nucleotide sequence ID" value="NZ_CP096983.1"/>
</dbReference>
<dbReference type="AlphaFoldDB" id="A0A1S8KY57"/>
<keyword evidence="2" id="KW-0808">Transferase</keyword>
<dbReference type="KEGG" id="crw:CROST_012170"/>
<reference evidence="2 3" key="1">
    <citation type="submission" date="2022-04" db="EMBL/GenBank/DDBJ databases">
        <title>Genome sequence of C. roseum typestrain.</title>
        <authorList>
            <person name="Poehlein A."/>
            <person name="Schoch T."/>
            <person name="Duerre P."/>
            <person name="Daniel R."/>
        </authorList>
    </citation>
    <scope>NUCLEOTIDE SEQUENCE [LARGE SCALE GENOMIC DNA]</scope>
    <source>
        <strain evidence="2 3">DSM 7320</strain>
    </source>
</reference>
<evidence type="ECO:0000313" key="2">
    <source>
        <dbReference type="EMBL" id="URZ10507.1"/>
    </source>
</evidence>
<dbReference type="PANTHER" id="PTHR43757:SF2">
    <property type="entry name" value="AMINOMETHYLTRANSFERASE, MITOCHONDRIAL"/>
    <property type="match status" value="1"/>
</dbReference>
<dbReference type="Gene3D" id="3.30.1360.120">
    <property type="entry name" value="Probable tRNA modification gtpase trme, domain 1"/>
    <property type="match status" value="1"/>
</dbReference>
<keyword evidence="3" id="KW-1185">Reference proteome</keyword>